<dbReference type="EMBL" id="KN824278">
    <property type="protein sequence ID" value="KIM33431.1"/>
    <property type="molecule type" value="Genomic_DNA"/>
</dbReference>
<evidence type="ECO:0000256" key="2">
    <source>
        <dbReference type="SAM" id="SignalP"/>
    </source>
</evidence>
<feature type="domain" description="Asl1-like glycosyl hydrolase catalytic" evidence="3">
    <location>
        <begin position="129"/>
        <end position="362"/>
    </location>
</feature>
<feature type="compositionally biased region" description="Basic residues" evidence="1">
    <location>
        <begin position="50"/>
        <end position="64"/>
    </location>
</feature>
<dbReference type="Gene3D" id="3.20.20.80">
    <property type="entry name" value="Glycosidases"/>
    <property type="match status" value="1"/>
</dbReference>
<proteinExistence type="predicted"/>
<feature type="compositionally biased region" description="Low complexity" evidence="1">
    <location>
        <begin position="91"/>
        <end position="113"/>
    </location>
</feature>
<evidence type="ECO:0000256" key="1">
    <source>
        <dbReference type="SAM" id="MobiDB-lite"/>
    </source>
</evidence>
<reference evidence="5" key="2">
    <citation type="submission" date="2015-01" db="EMBL/GenBank/DDBJ databases">
        <title>Evolutionary Origins and Diversification of the Mycorrhizal Mutualists.</title>
        <authorList>
            <consortium name="DOE Joint Genome Institute"/>
            <consortium name="Mycorrhizal Genomics Consortium"/>
            <person name="Kohler A."/>
            <person name="Kuo A."/>
            <person name="Nagy L.G."/>
            <person name="Floudas D."/>
            <person name="Copeland A."/>
            <person name="Barry K.W."/>
            <person name="Cichocki N."/>
            <person name="Veneault-Fourrey C."/>
            <person name="LaButti K."/>
            <person name="Lindquist E.A."/>
            <person name="Lipzen A."/>
            <person name="Lundell T."/>
            <person name="Morin E."/>
            <person name="Murat C."/>
            <person name="Riley R."/>
            <person name="Ohm R."/>
            <person name="Sun H."/>
            <person name="Tunlid A."/>
            <person name="Henrissat B."/>
            <person name="Grigoriev I.V."/>
            <person name="Hibbett D.S."/>
            <person name="Martin F."/>
        </authorList>
    </citation>
    <scope>NUCLEOTIDE SEQUENCE [LARGE SCALE GENOMIC DNA]</scope>
    <source>
        <strain evidence="5">MAFF 305830</strain>
    </source>
</reference>
<evidence type="ECO:0000313" key="5">
    <source>
        <dbReference type="Proteomes" id="UP000054097"/>
    </source>
</evidence>
<dbReference type="OrthoDB" id="5959761at2759"/>
<organism evidence="4 5">
    <name type="scientific">Serendipita vermifera MAFF 305830</name>
    <dbReference type="NCBI Taxonomy" id="933852"/>
    <lineage>
        <taxon>Eukaryota</taxon>
        <taxon>Fungi</taxon>
        <taxon>Dikarya</taxon>
        <taxon>Basidiomycota</taxon>
        <taxon>Agaricomycotina</taxon>
        <taxon>Agaricomycetes</taxon>
        <taxon>Sebacinales</taxon>
        <taxon>Serendipitaceae</taxon>
        <taxon>Serendipita</taxon>
    </lineage>
</organism>
<keyword evidence="5" id="KW-1185">Reference proteome</keyword>
<dbReference type="SUPFAM" id="SSF51445">
    <property type="entry name" value="(Trans)glycosidases"/>
    <property type="match status" value="1"/>
</dbReference>
<name>A0A0C3BPP9_SERVB</name>
<dbReference type="GO" id="GO:0009277">
    <property type="term" value="C:fungal-type cell wall"/>
    <property type="evidence" value="ECO:0007669"/>
    <property type="project" value="TreeGrafter"/>
</dbReference>
<feature type="region of interest" description="Disordered" evidence="1">
    <location>
        <begin position="39"/>
        <end position="122"/>
    </location>
</feature>
<reference evidence="4 5" key="1">
    <citation type="submission" date="2014-04" db="EMBL/GenBank/DDBJ databases">
        <authorList>
            <consortium name="DOE Joint Genome Institute"/>
            <person name="Kuo A."/>
            <person name="Zuccaro A."/>
            <person name="Kohler A."/>
            <person name="Nagy L.G."/>
            <person name="Floudas D."/>
            <person name="Copeland A."/>
            <person name="Barry K.W."/>
            <person name="Cichocki N."/>
            <person name="Veneault-Fourrey C."/>
            <person name="LaButti K."/>
            <person name="Lindquist E.A."/>
            <person name="Lipzen A."/>
            <person name="Lundell T."/>
            <person name="Morin E."/>
            <person name="Murat C."/>
            <person name="Sun H."/>
            <person name="Tunlid A."/>
            <person name="Henrissat B."/>
            <person name="Grigoriev I.V."/>
            <person name="Hibbett D.S."/>
            <person name="Martin F."/>
            <person name="Nordberg H.P."/>
            <person name="Cantor M.N."/>
            <person name="Hua S.X."/>
        </authorList>
    </citation>
    <scope>NUCLEOTIDE SEQUENCE [LARGE SCALE GENOMIC DNA]</scope>
    <source>
        <strain evidence="4 5">MAFF 305830</strain>
    </source>
</reference>
<gene>
    <name evidence="4" type="ORF">M408DRAFT_326147</name>
</gene>
<dbReference type="InterPro" id="IPR017853">
    <property type="entry name" value="GH"/>
</dbReference>
<dbReference type="GO" id="GO:0016787">
    <property type="term" value="F:hydrolase activity"/>
    <property type="evidence" value="ECO:0007669"/>
    <property type="project" value="UniProtKB-KW"/>
</dbReference>
<feature type="compositionally biased region" description="Polar residues" evidence="1">
    <location>
        <begin position="70"/>
        <end position="83"/>
    </location>
</feature>
<evidence type="ECO:0000313" key="4">
    <source>
        <dbReference type="EMBL" id="KIM33431.1"/>
    </source>
</evidence>
<dbReference type="Proteomes" id="UP000054097">
    <property type="component" value="Unassembled WGS sequence"/>
</dbReference>
<feature type="chain" id="PRO_5002172783" evidence="2">
    <location>
        <begin position="17"/>
        <end position="364"/>
    </location>
</feature>
<dbReference type="GO" id="GO:0071966">
    <property type="term" value="P:fungal-type cell wall polysaccharide metabolic process"/>
    <property type="evidence" value="ECO:0007669"/>
    <property type="project" value="TreeGrafter"/>
</dbReference>
<dbReference type="HOGENOM" id="CLU_040908_0_1_1"/>
<dbReference type="Pfam" id="PF11790">
    <property type="entry name" value="Glyco_hydro_cc"/>
    <property type="match status" value="1"/>
</dbReference>
<dbReference type="InterPro" id="IPR053183">
    <property type="entry name" value="ASL1"/>
</dbReference>
<protein>
    <submittedName>
        <fullName evidence="4">Glycoside hydrolase family 128 protein</fullName>
    </submittedName>
</protein>
<dbReference type="PANTHER" id="PTHR34154:SF3">
    <property type="entry name" value="ALKALI-SENSITIVE LINKAGE PROTEIN 1"/>
    <property type="match status" value="1"/>
</dbReference>
<evidence type="ECO:0000259" key="3">
    <source>
        <dbReference type="Pfam" id="PF11790"/>
    </source>
</evidence>
<dbReference type="AlphaFoldDB" id="A0A0C3BPP9"/>
<keyword evidence="2" id="KW-0732">Signal</keyword>
<sequence length="364" mass="38855">MTLINVLVASSAVALGVLFNSAVPANALVAQGGHGLAARGVAHSPNHNGVLKRKRGTHKNRKRCVAQVPVTPSSSADNSQYTPPATGGDSGSNNNNNNSGNNNNNSGSNGNSGAPSTSPAPACSGGKVGLAWGPSMPSNYIPNAITGKTCWYYNWSAWAADSSFTGGLKFVPMLWGYKSVGDFRSQVFDNPGANYGLVLAMNEVNQHDQSQMDPAGGVSLWNELIAPLKQRGYYLISPSTTSAPDGIPWMQQWINGGLSVQPDALSLHWYGTNYNDFHNYIESFIAAFPGRRLWITEFACTDFNGGNCDAMAFANQAIPYLDNNPAIEAYFPFAFDGTMSNVGEPSRLMTGDGWVTDLGHRYIN</sequence>
<feature type="signal peptide" evidence="2">
    <location>
        <begin position="1"/>
        <end position="16"/>
    </location>
</feature>
<dbReference type="InterPro" id="IPR024655">
    <property type="entry name" value="Asl1_glyco_hydro_catalytic"/>
</dbReference>
<keyword evidence="4" id="KW-0378">Hydrolase</keyword>
<dbReference type="PANTHER" id="PTHR34154">
    <property type="entry name" value="ALKALI-SENSITIVE LINKAGE PROTEIN 1"/>
    <property type="match status" value="1"/>
</dbReference>
<dbReference type="STRING" id="933852.A0A0C3BPP9"/>
<accession>A0A0C3BPP9</accession>